<dbReference type="EMBL" id="FNZI01000010">
    <property type="protein sequence ID" value="SEJ70710.1"/>
    <property type="molecule type" value="Genomic_DNA"/>
</dbReference>
<keyword evidence="2" id="KW-1185">Reference proteome</keyword>
<protein>
    <submittedName>
        <fullName evidence="1">Uncharacterized protein</fullName>
    </submittedName>
</protein>
<dbReference type="STRING" id="1043493.SAMN05421637_2752"/>
<evidence type="ECO:0000313" key="2">
    <source>
        <dbReference type="Proteomes" id="UP000183315"/>
    </source>
</evidence>
<dbReference type="RefSeq" id="WP_042216659.1">
    <property type="nucleotide sequence ID" value="NZ_BBLU01000020.1"/>
</dbReference>
<sequence length="82" mass="9334">MTMTAISHQSYELGIGDDAAHRRLIDRLLRRADAGVRAARREHAELRRQRRALGAHERLLDPRDAHMRLTRGSGGVRPLIMT</sequence>
<proteinExistence type="predicted"/>
<organism evidence="1 2">
    <name type="scientific">Demequina mangrovi</name>
    <dbReference type="NCBI Taxonomy" id="1043493"/>
    <lineage>
        <taxon>Bacteria</taxon>
        <taxon>Bacillati</taxon>
        <taxon>Actinomycetota</taxon>
        <taxon>Actinomycetes</taxon>
        <taxon>Micrococcales</taxon>
        <taxon>Demequinaceae</taxon>
        <taxon>Demequina</taxon>
    </lineage>
</organism>
<dbReference type="Proteomes" id="UP000183315">
    <property type="component" value="Unassembled WGS sequence"/>
</dbReference>
<gene>
    <name evidence="1" type="ORF">SAMN05421637_2752</name>
</gene>
<dbReference type="AlphaFoldDB" id="A0A1H7B8U0"/>
<evidence type="ECO:0000313" key="1">
    <source>
        <dbReference type="EMBL" id="SEJ70710.1"/>
    </source>
</evidence>
<accession>A0A1H7B8U0</accession>
<reference evidence="2" key="1">
    <citation type="submission" date="2016-10" db="EMBL/GenBank/DDBJ databases">
        <authorList>
            <person name="Varghese N."/>
        </authorList>
    </citation>
    <scope>NUCLEOTIDE SEQUENCE [LARGE SCALE GENOMIC DNA]</scope>
    <source>
        <strain evidence="2">DSM 24868</strain>
    </source>
</reference>
<name>A0A1H7B8U0_9MICO</name>